<keyword evidence="2" id="KW-1185">Reference proteome</keyword>
<proteinExistence type="predicted"/>
<name>A0A1G6HQQ4_9GAMM</name>
<accession>A0A1G6HQQ4</accession>
<dbReference type="Proteomes" id="UP000243468">
    <property type="component" value="Unassembled WGS sequence"/>
</dbReference>
<dbReference type="AlphaFoldDB" id="A0A1G6HQQ4"/>
<dbReference type="STRING" id="1226327.SAMN05421732_102121"/>
<dbReference type="RefSeq" id="WP_092819077.1">
    <property type="nucleotide sequence ID" value="NZ_BAABKJ010000001.1"/>
</dbReference>
<sequence length="63" mass="7091">MDIKHIKYLLDIFEEAVEKRSQVYEIADDEDDENQAAAQCGAAKAELIRAIEQLIEAKQKPSG</sequence>
<evidence type="ECO:0000313" key="1">
    <source>
        <dbReference type="EMBL" id="SDB95816.1"/>
    </source>
</evidence>
<evidence type="ECO:0000313" key="2">
    <source>
        <dbReference type="Proteomes" id="UP000243468"/>
    </source>
</evidence>
<dbReference type="EMBL" id="FMYO01000002">
    <property type="protein sequence ID" value="SDB95816.1"/>
    <property type="molecule type" value="Genomic_DNA"/>
</dbReference>
<organism evidence="1 2">
    <name type="scientific">Acinetobacter kookii</name>
    <dbReference type="NCBI Taxonomy" id="1226327"/>
    <lineage>
        <taxon>Bacteria</taxon>
        <taxon>Pseudomonadati</taxon>
        <taxon>Pseudomonadota</taxon>
        <taxon>Gammaproteobacteria</taxon>
        <taxon>Moraxellales</taxon>
        <taxon>Moraxellaceae</taxon>
        <taxon>Acinetobacter</taxon>
    </lineage>
</organism>
<reference evidence="2" key="1">
    <citation type="submission" date="2016-09" db="EMBL/GenBank/DDBJ databases">
        <authorList>
            <person name="Varghese N."/>
            <person name="Submissions S."/>
        </authorList>
    </citation>
    <scope>NUCLEOTIDE SEQUENCE [LARGE SCALE GENOMIC DNA]</scope>
    <source>
        <strain evidence="2">ANC 4667</strain>
    </source>
</reference>
<gene>
    <name evidence="1" type="ORF">SAMN05421732_102121</name>
</gene>
<protein>
    <submittedName>
        <fullName evidence="1">Uncharacterized protein</fullName>
    </submittedName>
</protein>